<feature type="compositionally biased region" description="Low complexity" evidence="1">
    <location>
        <begin position="266"/>
        <end position="277"/>
    </location>
</feature>
<keyword evidence="3" id="KW-1185">Reference proteome</keyword>
<dbReference type="GeneID" id="28817019"/>
<dbReference type="RefSeq" id="XP_018060911.1">
    <property type="nucleotide sequence ID" value="XM_018207293.1"/>
</dbReference>
<feature type="compositionally biased region" description="Polar residues" evidence="1">
    <location>
        <begin position="216"/>
        <end position="242"/>
    </location>
</feature>
<dbReference type="KEGG" id="psco:LY89DRAFT_405612"/>
<sequence length="435" mass="48935">MTMEFIPYRLNPQQWLRADQIMQDEASKPYESRPAVKVVVNRTLGTSFNNVFKTPTFNAVKKRYETYFLGKMGSHGRSLVELGNEMMDLGSMKQLMCTPSELAEDIKNNYFKNSPSALHTREAIESRYRTYFMKWMDADEMMKYAAQPTDNLGIRFRIGAVVDHIKTTFFPMDPLTTETNIQDRYCRLWLGGVMTATEVEAYDQQCIDQEWSTLPRETNVSRPPHQPTNDFETAQESISSTLPLGFPRPPSQQSVVPPNSSPPPQQSVAWSASVQSQPLATPSQVHDSLEPTRQSSVNSHKRIRGNSYDSNAITSNTSYMGRSNSTNSPLESLPPFQKLQRELRDSGFFSSSSSSDSRSLISRMSRLSIEVKPCTMNHSLASSDNPCSVCQYPELQPKPRVYVAPEYASPQRADVVDADEMDNGILTGNANAKSL</sequence>
<organism evidence="2 3">
    <name type="scientific">Mollisia scopiformis</name>
    <name type="common">Conifer needle endophyte fungus</name>
    <name type="synonym">Phialocephala scopiformis</name>
    <dbReference type="NCBI Taxonomy" id="149040"/>
    <lineage>
        <taxon>Eukaryota</taxon>
        <taxon>Fungi</taxon>
        <taxon>Dikarya</taxon>
        <taxon>Ascomycota</taxon>
        <taxon>Pezizomycotina</taxon>
        <taxon>Leotiomycetes</taxon>
        <taxon>Helotiales</taxon>
        <taxon>Mollisiaceae</taxon>
        <taxon>Mollisia</taxon>
    </lineage>
</organism>
<evidence type="ECO:0000313" key="2">
    <source>
        <dbReference type="EMBL" id="KUJ06556.1"/>
    </source>
</evidence>
<dbReference type="AlphaFoldDB" id="A0A132B2D9"/>
<feature type="compositionally biased region" description="Polar residues" evidence="1">
    <location>
        <begin position="307"/>
        <end position="330"/>
    </location>
</feature>
<protein>
    <submittedName>
        <fullName evidence="2">Uncharacterized protein</fullName>
    </submittedName>
</protein>
<evidence type="ECO:0000256" key="1">
    <source>
        <dbReference type="SAM" id="MobiDB-lite"/>
    </source>
</evidence>
<name>A0A132B2D9_MOLSC</name>
<dbReference type="OrthoDB" id="3563076at2759"/>
<evidence type="ECO:0000313" key="3">
    <source>
        <dbReference type="Proteomes" id="UP000070700"/>
    </source>
</evidence>
<dbReference type="Proteomes" id="UP000070700">
    <property type="component" value="Unassembled WGS sequence"/>
</dbReference>
<reference evidence="2 3" key="1">
    <citation type="submission" date="2015-10" db="EMBL/GenBank/DDBJ databases">
        <title>Full genome of DAOMC 229536 Phialocephala scopiformis, a fungal endophyte of spruce producing the potent anti-insectan compound rugulosin.</title>
        <authorList>
            <consortium name="DOE Joint Genome Institute"/>
            <person name="Walker A.K."/>
            <person name="Frasz S.L."/>
            <person name="Seifert K.A."/>
            <person name="Miller J.D."/>
            <person name="Mondo S.J."/>
            <person name="Labutti K."/>
            <person name="Lipzen A."/>
            <person name="Dockter R."/>
            <person name="Kennedy M."/>
            <person name="Grigoriev I.V."/>
            <person name="Spatafora J.W."/>
        </authorList>
    </citation>
    <scope>NUCLEOTIDE SEQUENCE [LARGE SCALE GENOMIC DNA]</scope>
    <source>
        <strain evidence="2 3">CBS 120377</strain>
    </source>
</reference>
<feature type="region of interest" description="Disordered" evidence="1">
    <location>
        <begin position="216"/>
        <end position="333"/>
    </location>
</feature>
<accession>A0A132B2D9</accession>
<proteinExistence type="predicted"/>
<feature type="compositionally biased region" description="Polar residues" evidence="1">
    <location>
        <begin position="278"/>
        <end position="298"/>
    </location>
</feature>
<gene>
    <name evidence="2" type="ORF">LY89DRAFT_405612</name>
</gene>
<dbReference type="InParanoid" id="A0A132B2D9"/>
<dbReference type="EMBL" id="KQ947445">
    <property type="protein sequence ID" value="KUJ06556.1"/>
    <property type="molecule type" value="Genomic_DNA"/>
</dbReference>